<comment type="caution">
    <text evidence="3">The sequence shown here is derived from an EMBL/GenBank/DDBJ whole genome shotgun (WGS) entry which is preliminary data.</text>
</comment>
<organism evidence="3 4">
    <name type="scientific">Cytobacillus eiseniae</name>
    <dbReference type="NCBI Taxonomy" id="762947"/>
    <lineage>
        <taxon>Bacteria</taxon>
        <taxon>Bacillati</taxon>
        <taxon>Bacillota</taxon>
        <taxon>Bacilli</taxon>
        <taxon>Bacillales</taxon>
        <taxon>Bacillaceae</taxon>
        <taxon>Cytobacillus</taxon>
    </lineage>
</organism>
<dbReference type="Pfam" id="PF01832">
    <property type="entry name" value="Glucosaminidase"/>
    <property type="match status" value="1"/>
</dbReference>
<dbReference type="Proteomes" id="UP001519293">
    <property type="component" value="Unassembled WGS sequence"/>
</dbReference>
<sequence>MAFIEEISSFAVKYMKQEGILASLTLAQAILESDFGQSELAVKANNLFGMKAHSTWKGPVYQKKTKEFSRGKWVEGLAVFCKFASVEECIEYRSTVFLKKAQYKPLWGVTDYKEACRIIWQCGYATDPNYPQKLIDVIEKYKLYEFDNELKAMPERGESASTDTKKEAALEELQKEAIRLGITDGKNSLRKLNQFYTWAATVPLVQRVVELEKKLKG</sequence>
<gene>
    <name evidence="3" type="ORF">J2Z40_000459</name>
</gene>
<dbReference type="GO" id="GO:0016787">
    <property type="term" value="F:hydrolase activity"/>
    <property type="evidence" value="ECO:0007669"/>
    <property type="project" value="UniProtKB-KW"/>
</dbReference>
<dbReference type="PANTHER" id="PTHR33308:SF9">
    <property type="entry name" value="PEPTIDOGLYCAN HYDROLASE FLGJ"/>
    <property type="match status" value="1"/>
</dbReference>
<dbReference type="SMART" id="SM00047">
    <property type="entry name" value="LYZ2"/>
    <property type="match status" value="1"/>
</dbReference>
<dbReference type="PRINTS" id="PR01002">
    <property type="entry name" value="FLGFLGJ"/>
</dbReference>
<dbReference type="RefSeq" id="WP_066393061.1">
    <property type="nucleotide sequence ID" value="NZ_JAGIKZ010000002.1"/>
</dbReference>
<keyword evidence="1 3" id="KW-0378">Hydrolase</keyword>
<proteinExistence type="predicted"/>
<name>A0ABS4RBZ0_9BACI</name>
<protein>
    <submittedName>
        <fullName evidence="3">Flagellum-specific peptidoglycan hydrolase FlgJ</fullName>
    </submittedName>
</protein>
<evidence type="ECO:0000256" key="1">
    <source>
        <dbReference type="ARBA" id="ARBA00022801"/>
    </source>
</evidence>
<dbReference type="PANTHER" id="PTHR33308">
    <property type="entry name" value="PEPTIDOGLYCAN HYDROLASE FLGJ"/>
    <property type="match status" value="1"/>
</dbReference>
<accession>A0ABS4RBZ0</accession>
<evidence type="ECO:0000313" key="4">
    <source>
        <dbReference type="Proteomes" id="UP001519293"/>
    </source>
</evidence>
<reference evidence="3 4" key="1">
    <citation type="submission" date="2021-03" db="EMBL/GenBank/DDBJ databases">
        <title>Genomic Encyclopedia of Type Strains, Phase IV (KMG-IV): sequencing the most valuable type-strain genomes for metagenomic binning, comparative biology and taxonomic classification.</title>
        <authorList>
            <person name="Goeker M."/>
        </authorList>
    </citation>
    <scope>NUCLEOTIDE SEQUENCE [LARGE SCALE GENOMIC DNA]</scope>
    <source>
        <strain evidence="3 4">DSM 26675</strain>
    </source>
</reference>
<evidence type="ECO:0000313" key="3">
    <source>
        <dbReference type="EMBL" id="MBP2239906.1"/>
    </source>
</evidence>
<dbReference type="EMBL" id="JAGIKZ010000002">
    <property type="protein sequence ID" value="MBP2239906.1"/>
    <property type="molecule type" value="Genomic_DNA"/>
</dbReference>
<keyword evidence="4" id="KW-1185">Reference proteome</keyword>
<dbReference type="Gene3D" id="1.10.530.10">
    <property type="match status" value="1"/>
</dbReference>
<evidence type="ECO:0000259" key="2">
    <source>
        <dbReference type="SMART" id="SM00047"/>
    </source>
</evidence>
<dbReference type="Gene3D" id="2.10.70.40">
    <property type="entry name" value="peptidoglycan hydrolase"/>
    <property type="match status" value="1"/>
</dbReference>
<dbReference type="InterPro" id="IPR051056">
    <property type="entry name" value="Glycosyl_Hydrolase_73"/>
</dbReference>
<feature type="domain" description="Mannosyl-glycoprotein endo-beta-N-acetylglucosamidase-like" evidence="2">
    <location>
        <begin position="2"/>
        <end position="147"/>
    </location>
</feature>
<dbReference type="InterPro" id="IPR002901">
    <property type="entry name" value="MGlyc_endo_b_GlcNAc-like_dom"/>
</dbReference>